<name>A0A6C0E2X2_9ZZZZ</name>
<reference evidence="1" key="1">
    <citation type="journal article" date="2020" name="Nature">
        <title>Giant virus diversity and host interactions through global metagenomics.</title>
        <authorList>
            <person name="Schulz F."/>
            <person name="Roux S."/>
            <person name="Paez-Espino D."/>
            <person name="Jungbluth S."/>
            <person name="Walsh D.A."/>
            <person name="Denef V.J."/>
            <person name="McMahon K.D."/>
            <person name="Konstantinidis K.T."/>
            <person name="Eloe-Fadrosh E.A."/>
            <person name="Kyrpides N.C."/>
            <person name="Woyke T."/>
        </authorList>
    </citation>
    <scope>NUCLEOTIDE SEQUENCE</scope>
    <source>
        <strain evidence="1">GVMAG-M-3300023179-114</strain>
    </source>
</reference>
<proteinExistence type="predicted"/>
<protein>
    <submittedName>
        <fullName evidence="1">Uncharacterized protein</fullName>
    </submittedName>
</protein>
<sequence>METKPEMINNIVVSQSVSKTKQEKKKVELIIEDEEFECEDEIINETICSKNSLTAKSGFKAEEIFRTDNKIKMALETYFKLNVVSMEKNQGKKYDTLITFNNNTKLNIQNKKIENLGGRGDSFDRRHIKNTFDNQFIRKYLTHLSLIRKSKTETFMTEDQKQDFINLCNNNLIDIKKYIKKTLIGEDGQENNFWCIMKTDKNFNKMEIYVLSSLKLYEFICGSIKIDIKMKKNGTCLHLSPYISLQRKGGGNTDHSPNHIQAKFKITQDILNLCDKIL</sequence>
<evidence type="ECO:0000313" key="1">
    <source>
        <dbReference type="EMBL" id="QHT22961.1"/>
    </source>
</evidence>
<dbReference type="EMBL" id="MN739722">
    <property type="protein sequence ID" value="QHT22961.1"/>
    <property type="molecule type" value="Genomic_DNA"/>
</dbReference>
<organism evidence="1">
    <name type="scientific">viral metagenome</name>
    <dbReference type="NCBI Taxonomy" id="1070528"/>
    <lineage>
        <taxon>unclassified sequences</taxon>
        <taxon>metagenomes</taxon>
        <taxon>organismal metagenomes</taxon>
    </lineage>
</organism>
<accession>A0A6C0E2X2</accession>
<dbReference type="AlphaFoldDB" id="A0A6C0E2X2"/>